<reference evidence="1" key="1">
    <citation type="submission" date="2018-07" db="EMBL/GenBank/DDBJ databases">
        <authorList>
            <consortium name="Genoscope - CEA"/>
            <person name="William W."/>
        </authorList>
    </citation>
    <scope>NUCLEOTIDE SEQUENCE</scope>
    <source>
        <strain evidence="1">IK1</strain>
    </source>
</reference>
<gene>
    <name evidence="1" type="ORF">TRIP_B180008</name>
</gene>
<organism evidence="1">
    <name type="scientific">Uncultured Desulfatiglans sp</name>
    <dbReference type="NCBI Taxonomy" id="1748965"/>
    <lineage>
        <taxon>Bacteria</taxon>
        <taxon>Pseudomonadati</taxon>
        <taxon>Thermodesulfobacteriota</taxon>
        <taxon>Desulfobacteria</taxon>
        <taxon>Desulfatiglandales</taxon>
        <taxon>Desulfatiglandaceae</taxon>
        <taxon>Desulfatiglans</taxon>
        <taxon>environmental samples</taxon>
    </lineage>
</organism>
<sequence length="71" mass="7842">MKKFLQSKTCTVAATPSKWDVSITYYRGCRQSYTHAQSCARWVALTLTAKPPAHNYGSAIIGNTSSAMNRN</sequence>
<evidence type="ECO:0000313" key="1">
    <source>
        <dbReference type="EMBL" id="VBB41813.1"/>
    </source>
</evidence>
<proteinExistence type="predicted"/>
<dbReference type="EMBL" id="UPXX01000010">
    <property type="protein sequence ID" value="VBB41813.1"/>
    <property type="molecule type" value="Genomic_DNA"/>
</dbReference>
<dbReference type="AlphaFoldDB" id="A0A653A1A2"/>
<name>A0A653A1A2_UNCDX</name>
<accession>A0A653A1A2</accession>
<protein>
    <submittedName>
        <fullName evidence="1">Uncharacterized protein</fullName>
    </submittedName>
</protein>